<dbReference type="AlphaFoldDB" id="A0A813PPV1"/>
<sequence length="73" mass="8247">MTPINAEKYVGFILLKAMSNENNQQFIEFLCAHNTQTMCFGHMTTHQNKVTTVFSELKSGESLTINLDFISST</sequence>
<protein>
    <submittedName>
        <fullName evidence="1">Uncharacterized protein</fullName>
    </submittedName>
</protein>
<organism evidence="1 2">
    <name type="scientific">Adineta ricciae</name>
    <name type="common">Rotifer</name>
    <dbReference type="NCBI Taxonomy" id="249248"/>
    <lineage>
        <taxon>Eukaryota</taxon>
        <taxon>Metazoa</taxon>
        <taxon>Spiralia</taxon>
        <taxon>Gnathifera</taxon>
        <taxon>Rotifera</taxon>
        <taxon>Eurotatoria</taxon>
        <taxon>Bdelloidea</taxon>
        <taxon>Adinetida</taxon>
        <taxon>Adinetidae</taxon>
        <taxon>Adineta</taxon>
    </lineage>
</organism>
<comment type="caution">
    <text evidence="1">The sequence shown here is derived from an EMBL/GenBank/DDBJ whole genome shotgun (WGS) entry which is preliminary data.</text>
</comment>
<reference evidence="1" key="1">
    <citation type="submission" date="2021-02" db="EMBL/GenBank/DDBJ databases">
        <authorList>
            <person name="Nowell W R."/>
        </authorList>
    </citation>
    <scope>NUCLEOTIDE SEQUENCE</scope>
</reference>
<evidence type="ECO:0000313" key="2">
    <source>
        <dbReference type="Proteomes" id="UP000663828"/>
    </source>
</evidence>
<accession>A0A813PPV1</accession>
<gene>
    <name evidence="1" type="ORF">XAT740_LOCUS708</name>
</gene>
<proteinExistence type="predicted"/>
<dbReference type="EMBL" id="CAJNOR010000020">
    <property type="protein sequence ID" value="CAF0756558.1"/>
    <property type="molecule type" value="Genomic_DNA"/>
</dbReference>
<name>A0A813PPV1_ADIRI</name>
<keyword evidence="2" id="KW-1185">Reference proteome</keyword>
<dbReference type="Proteomes" id="UP000663828">
    <property type="component" value="Unassembled WGS sequence"/>
</dbReference>
<evidence type="ECO:0000313" key="1">
    <source>
        <dbReference type="EMBL" id="CAF0756558.1"/>
    </source>
</evidence>